<evidence type="ECO:0000313" key="2">
    <source>
        <dbReference type="EMBL" id="KAJ2784445.1"/>
    </source>
</evidence>
<dbReference type="Gene3D" id="1.10.405.10">
    <property type="entry name" value="Guanine Nucleotide Dissociation Inhibitor, domain 1"/>
    <property type="match status" value="1"/>
</dbReference>
<proteinExistence type="inferred from homology"/>
<protein>
    <recommendedName>
        <fullName evidence="4">Rab proteins geranylgeranyltransferase component</fullName>
    </recommendedName>
</protein>
<accession>A0A9W8HG68</accession>
<dbReference type="Pfam" id="PF00996">
    <property type="entry name" value="GDI"/>
    <property type="match status" value="2"/>
</dbReference>
<dbReference type="GO" id="GO:0005092">
    <property type="term" value="F:GDP-dissociation inhibitor activity"/>
    <property type="evidence" value="ECO:0007669"/>
    <property type="project" value="InterPro"/>
</dbReference>
<comment type="caution">
    <text evidence="2">The sequence shown here is derived from an EMBL/GenBank/DDBJ whole genome shotgun (WGS) entry which is preliminary data.</text>
</comment>
<dbReference type="InterPro" id="IPR018203">
    <property type="entry name" value="GDP_dissociation_inhibitor"/>
</dbReference>
<dbReference type="AlphaFoldDB" id="A0A9W8HG68"/>
<organism evidence="2 3">
    <name type="scientific">Coemansia interrupta</name>
    <dbReference type="NCBI Taxonomy" id="1126814"/>
    <lineage>
        <taxon>Eukaryota</taxon>
        <taxon>Fungi</taxon>
        <taxon>Fungi incertae sedis</taxon>
        <taxon>Zoopagomycota</taxon>
        <taxon>Kickxellomycotina</taxon>
        <taxon>Kickxellomycetes</taxon>
        <taxon>Kickxellales</taxon>
        <taxon>Kickxellaceae</taxon>
        <taxon>Coemansia</taxon>
    </lineage>
</organism>
<dbReference type="OrthoDB" id="1923006at2759"/>
<evidence type="ECO:0008006" key="4">
    <source>
        <dbReference type="Google" id="ProtNLM"/>
    </source>
</evidence>
<dbReference type="EMBL" id="JANBUM010000113">
    <property type="protein sequence ID" value="KAJ2784445.1"/>
    <property type="molecule type" value="Genomic_DNA"/>
</dbReference>
<dbReference type="GO" id="GO:0016192">
    <property type="term" value="P:vesicle-mediated transport"/>
    <property type="evidence" value="ECO:0007669"/>
    <property type="project" value="TreeGrafter"/>
</dbReference>
<keyword evidence="3" id="KW-1185">Reference proteome</keyword>
<evidence type="ECO:0000256" key="1">
    <source>
        <dbReference type="ARBA" id="ARBA00005593"/>
    </source>
</evidence>
<name>A0A9W8HG68_9FUNG</name>
<dbReference type="Gene3D" id="3.50.50.60">
    <property type="entry name" value="FAD/NAD(P)-binding domain"/>
    <property type="match status" value="1"/>
</dbReference>
<reference evidence="2" key="1">
    <citation type="submission" date="2022-07" db="EMBL/GenBank/DDBJ databases">
        <title>Phylogenomic reconstructions and comparative analyses of Kickxellomycotina fungi.</title>
        <authorList>
            <person name="Reynolds N.K."/>
            <person name="Stajich J.E."/>
            <person name="Barry K."/>
            <person name="Grigoriev I.V."/>
            <person name="Crous P."/>
            <person name="Smith M.E."/>
        </authorList>
    </citation>
    <scope>NUCLEOTIDE SEQUENCE</scope>
    <source>
        <strain evidence="2">BCRC 34489</strain>
    </source>
</reference>
<gene>
    <name evidence="2" type="ORF">GGI15_002246</name>
</gene>
<comment type="similarity">
    <text evidence="1">Belongs to the Rab GDI family.</text>
</comment>
<dbReference type="GO" id="GO:0007264">
    <property type="term" value="P:small GTPase-mediated signal transduction"/>
    <property type="evidence" value="ECO:0007669"/>
    <property type="project" value="InterPro"/>
</dbReference>
<evidence type="ECO:0000313" key="3">
    <source>
        <dbReference type="Proteomes" id="UP001140172"/>
    </source>
</evidence>
<dbReference type="PANTHER" id="PTHR11787">
    <property type="entry name" value="RAB GDP-DISSOCIATION INHIBITOR"/>
    <property type="match status" value="1"/>
</dbReference>
<dbReference type="Gene3D" id="3.30.519.10">
    <property type="entry name" value="Guanine Nucleotide Dissociation Inhibitor, domain 2"/>
    <property type="match status" value="1"/>
</dbReference>
<dbReference type="InterPro" id="IPR036188">
    <property type="entry name" value="FAD/NAD-bd_sf"/>
</dbReference>
<dbReference type="Proteomes" id="UP001140172">
    <property type="component" value="Unassembled WGS sequence"/>
</dbReference>
<dbReference type="GO" id="GO:0005634">
    <property type="term" value="C:nucleus"/>
    <property type="evidence" value="ECO:0007669"/>
    <property type="project" value="TreeGrafter"/>
</dbReference>
<dbReference type="SUPFAM" id="SSF51905">
    <property type="entry name" value="FAD/NAD(P)-binding domain"/>
    <property type="match status" value="1"/>
</dbReference>
<dbReference type="PRINTS" id="PR00891">
    <property type="entry name" value="RABGDIREP"/>
</dbReference>
<dbReference type="PANTHER" id="PTHR11787:SF4">
    <property type="entry name" value="CHM, RAB ESCORT PROTEIN 1"/>
    <property type="match status" value="1"/>
</dbReference>
<dbReference type="GO" id="GO:0005968">
    <property type="term" value="C:Rab-protein geranylgeranyltransferase complex"/>
    <property type="evidence" value="ECO:0007669"/>
    <property type="project" value="TreeGrafter"/>
</dbReference>
<sequence length="502" mass="54570">MSDYTLDGQEFDTVVLGTGLVESIVACEIANSAAADSDEGRKVLHIDRNPYYGGSFACFSLSAFIEWATTFRDCRQTPFVEIVVAGGGGGVSGSEPISFIINQTTTREECDTKKSIAAALQPFCSGSDASSFDMKTCEAALSLLLENDRKYAIELAPKLALCRGDMIDLLIDLRIGEYVQFKGVEHSYIVHNGKIEKVPESKEDVFASKTLSLIEKRKLMRLMTVIADDDECQKLMDEAAQSSEQDFGQFMQSKFKFDGKLLDAVVYSVARADAVHRLGAAEGCERVRKYVRAMGRYGRMAYLCAMYGGGSELAQAFCRLCAVSGGTYILGEHVEISQKDGDAGFTVKTSEHGTVKAKSIVMDPVYDPEAVFEKDNAVSRAFCILDRAILGDDTTAILCHVDGQSATSLLYLTQATLAVPSGQSILYAWSPGPLTSDKRVQLQRALYDVSADATSLFTAYFEVCDAKCASKGYFGTGAPDSLVDFDSTVQRAQHIVKCIHQG</sequence>
<dbReference type="GO" id="GO:0005829">
    <property type="term" value="C:cytosol"/>
    <property type="evidence" value="ECO:0007669"/>
    <property type="project" value="TreeGrafter"/>
</dbReference>